<protein>
    <submittedName>
        <fullName evidence="8">Cell wall glucanase (Utr2)</fullName>
    </submittedName>
</protein>
<dbReference type="InterPro" id="IPR050546">
    <property type="entry name" value="Glycosyl_Hydrlase_16"/>
</dbReference>
<dbReference type="PANTHER" id="PTHR10963">
    <property type="entry name" value="GLYCOSYL HYDROLASE-RELATED"/>
    <property type="match status" value="1"/>
</dbReference>
<dbReference type="FunFam" id="2.60.120.200:FF:000159">
    <property type="entry name" value="Glycosidase"/>
    <property type="match status" value="1"/>
</dbReference>
<dbReference type="AlphaFoldDB" id="A0A162IWZ4"/>
<dbReference type="Pfam" id="PF00722">
    <property type="entry name" value="Glyco_hydro_16"/>
    <property type="match status" value="1"/>
</dbReference>
<dbReference type="EMBL" id="AZGY01000003">
    <property type="protein sequence ID" value="KZZ99602.1"/>
    <property type="molecule type" value="Genomic_DNA"/>
</dbReference>
<feature type="compositionally biased region" description="Low complexity" evidence="6">
    <location>
        <begin position="358"/>
        <end position="373"/>
    </location>
</feature>
<feature type="region of interest" description="Disordered" evidence="6">
    <location>
        <begin position="291"/>
        <end position="373"/>
    </location>
</feature>
<accession>A0A162IWZ4</accession>
<evidence type="ECO:0000256" key="5">
    <source>
        <dbReference type="ARBA" id="ARBA00093308"/>
    </source>
</evidence>
<comment type="function">
    <text evidence="5">Dual chitinase/transglycosylase that plays a role in cell wall architecture. Chitinase and transglycosylase activities are coupled. Required for the polysaccharide cross-linking at the septa and the cell wall. More specifically, transfers chitin to 1,6-beta-glucan in the cell wall.</text>
</comment>
<dbReference type="GO" id="GO:0009277">
    <property type="term" value="C:fungal-type cell wall"/>
    <property type="evidence" value="ECO:0007669"/>
    <property type="project" value="UniProtKB-ARBA"/>
</dbReference>
<comment type="similarity">
    <text evidence="4">Belongs to the glycosyl hydrolase 16 family. CRH1 subfamily.</text>
</comment>
<organism evidence="8 9">
    <name type="scientific">Moelleriella libera RCEF 2490</name>
    <dbReference type="NCBI Taxonomy" id="1081109"/>
    <lineage>
        <taxon>Eukaryota</taxon>
        <taxon>Fungi</taxon>
        <taxon>Dikarya</taxon>
        <taxon>Ascomycota</taxon>
        <taxon>Pezizomycotina</taxon>
        <taxon>Sordariomycetes</taxon>
        <taxon>Hypocreomycetidae</taxon>
        <taxon>Hypocreales</taxon>
        <taxon>Clavicipitaceae</taxon>
        <taxon>Moelleriella</taxon>
    </lineage>
</organism>
<feature type="compositionally biased region" description="Gly residues" evidence="6">
    <location>
        <begin position="321"/>
        <end position="342"/>
    </location>
</feature>
<dbReference type="PROSITE" id="PS51762">
    <property type="entry name" value="GH16_2"/>
    <property type="match status" value="1"/>
</dbReference>
<dbReference type="Proteomes" id="UP000078544">
    <property type="component" value="Unassembled WGS sequence"/>
</dbReference>
<evidence type="ECO:0000313" key="8">
    <source>
        <dbReference type="EMBL" id="KZZ99602.1"/>
    </source>
</evidence>
<keyword evidence="2" id="KW-0378">Hydrolase</keyword>
<evidence type="ECO:0000256" key="4">
    <source>
        <dbReference type="ARBA" id="ARBA00038074"/>
    </source>
</evidence>
<evidence type="ECO:0000259" key="7">
    <source>
        <dbReference type="PROSITE" id="PS51762"/>
    </source>
</evidence>
<sequence length="391" mass="40965">MSFNLSSCVPAPVCKDRTTKFTSLDSIIDISSYYGDSSKKDWVAQGEPAAMGGDVLLTMPKNSVGTVLASTTYMWYGNVKARFKTSRGQGVVTAFILLSDIKDEIDYEFIGSDLKTAQTNYYFQGVIDYHNSGNITLSDTFANYHDYEIRWTPDKIEWLVDGQVGRTKERKDTWNSTTQNWMFPQTPARVQLSIWPGGAASNPKGTVDWAGGPIDWNNAPDIKSVGYYYSAFSEVSIQCYNAQNAPGTNKGTSYVYNNVAATNNTIVDGDADTVLGSFLGTGFNLMKDKASASQSGDAPKNTAATIPGGGNGAAGNDHGGDSGNTGGSSGGSSGSGGSGSSGGANSNCPANSFSQDCGNNADGKNNGKSGGSKASASALAMVIAGVALCWL</sequence>
<dbReference type="PANTHER" id="PTHR10963:SF22">
    <property type="entry name" value="GLYCOSIDASE CRH2-RELATED"/>
    <property type="match status" value="1"/>
</dbReference>
<dbReference type="InterPro" id="IPR013320">
    <property type="entry name" value="ConA-like_dom_sf"/>
</dbReference>
<dbReference type="STRING" id="1081109.A0A162IWZ4"/>
<comment type="caution">
    <text evidence="8">The sequence shown here is derived from an EMBL/GenBank/DDBJ whole genome shotgun (WGS) entry which is preliminary data.</text>
</comment>
<keyword evidence="3" id="KW-0326">Glycosidase</keyword>
<dbReference type="GO" id="GO:0031505">
    <property type="term" value="P:fungal-type cell wall organization"/>
    <property type="evidence" value="ECO:0007669"/>
    <property type="project" value="TreeGrafter"/>
</dbReference>
<dbReference type="GO" id="GO:0016757">
    <property type="term" value="F:glycosyltransferase activity"/>
    <property type="evidence" value="ECO:0007669"/>
    <property type="project" value="TreeGrafter"/>
</dbReference>
<feature type="domain" description="GH16" evidence="7">
    <location>
        <begin position="1"/>
        <end position="225"/>
    </location>
</feature>
<proteinExistence type="inferred from homology"/>
<dbReference type="GO" id="GO:0004553">
    <property type="term" value="F:hydrolase activity, hydrolyzing O-glycosyl compounds"/>
    <property type="evidence" value="ECO:0007669"/>
    <property type="project" value="InterPro"/>
</dbReference>
<dbReference type="InterPro" id="IPR000757">
    <property type="entry name" value="Beta-glucanase-like"/>
</dbReference>
<evidence type="ECO:0000256" key="6">
    <source>
        <dbReference type="SAM" id="MobiDB-lite"/>
    </source>
</evidence>
<dbReference type="Gene3D" id="2.60.120.200">
    <property type="match status" value="1"/>
</dbReference>
<evidence type="ECO:0000256" key="2">
    <source>
        <dbReference type="ARBA" id="ARBA00022801"/>
    </source>
</evidence>
<keyword evidence="1" id="KW-0732">Signal</keyword>
<evidence type="ECO:0000256" key="3">
    <source>
        <dbReference type="ARBA" id="ARBA00023295"/>
    </source>
</evidence>
<name>A0A162IWZ4_9HYPO</name>
<dbReference type="OrthoDB" id="4781at2759"/>
<evidence type="ECO:0000256" key="1">
    <source>
        <dbReference type="ARBA" id="ARBA00022729"/>
    </source>
</evidence>
<dbReference type="SUPFAM" id="SSF49899">
    <property type="entry name" value="Concanavalin A-like lectins/glucanases"/>
    <property type="match status" value="1"/>
</dbReference>
<feature type="compositionally biased region" description="Polar residues" evidence="6">
    <location>
        <begin position="348"/>
        <end position="357"/>
    </location>
</feature>
<dbReference type="GO" id="GO:0005975">
    <property type="term" value="P:carbohydrate metabolic process"/>
    <property type="evidence" value="ECO:0007669"/>
    <property type="project" value="InterPro"/>
</dbReference>
<reference evidence="8 9" key="1">
    <citation type="journal article" date="2016" name="Genome Biol. Evol.">
        <title>Divergent and convergent evolution of fungal pathogenicity.</title>
        <authorList>
            <person name="Shang Y."/>
            <person name="Xiao G."/>
            <person name="Zheng P."/>
            <person name="Cen K."/>
            <person name="Zhan S."/>
            <person name="Wang C."/>
        </authorList>
    </citation>
    <scope>NUCLEOTIDE SEQUENCE [LARGE SCALE GENOMIC DNA]</scope>
    <source>
        <strain evidence="8 9">RCEF 2490</strain>
    </source>
</reference>
<gene>
    <name evidence="8" type="ORF">AAL_02174</name>
</gene>
<keyword evidence="9" id="KW-1185">Reference proteome</keyword>
<evidence type="ECO:0000313" key="9">
    <source>
        <dbReference type="Proteomes" id="UP000078544"/>
    </source>
</evidence>